<dbReference type="PANTHER" id="PTHR28674">
    <property type="entry name" value="SIMILAR TO DNA SEGMENT, CHR 10, WAYNE STATE UNIVERSITY 102,-EXPRESSED"/>
    <property type="match status" value="1"/>
</dbReference>
<accession>A0A507EBU5</accession>
<reference evidence="2 3" key="1">
    <citation type="journal article" date="2019" name="Sci. Rep.">
        <title>Comparative genomics of chytrid fungi reveal insights into the obligate biotrophic and pathogenic lifestyle of Synchytrium endobioticum.</title>
        <authorList>
            <person name="van de Vossenberg B.T.L.H."/>
            <person name="Warris S."/>
            <person name="Nguyen H.D.T."/>
            <person name="van Gent-Pelzer M.P.E."/>
            <person name="Joly D.L."/>
            <person name="van de Geest H.C."/>
            <person name="Bonants P.J.M."/>
            <person name="Smith D.S."/>
            <person name="Levesque C.A."/>
            <person name="van der Lee T.A.J."/>
        </authorList>
    </citation>
    <scope>NUCLEOTIDE SEQUENCE [LARGE SCALE GENOMIC DNA]</scope>
    <source>
        <strain evidence="2 3">CBS 809.83</strain>
    </source>
</reference>
<dbReference type="InterPro" id="IPR027921">
    <property type="entry name" value="NOPCHAP1"/>
</dbReference>
<dbReference type="Pfam" id="PF15370">
    <property type="entry name" value="NOPCHAP1"/>
    <property type="match status" value="1"/>
</dbReference>
<dbReference type="AlphaFoldDB" id="A0A507EBU5"/>
<evidence type="ECO:0000313" key="2">
    <source>
        <dbReference type="EMBL" id="TPX60807.1"/>
    </source>
</evidence>
<evidence type="ECO:0000256" key="1">
    <source>
        <dbReference type="SAM" id="MobiDB-lite"/>
    </source>
</evidence>
<organism evidence="2 3">
    <name type="scientific">Powellomyces hirtus</name>
    <dbReference type="NCBI Taxonomy" id="109895"/>
    <lineage>
        <taxon>Eukaryota</taxon>
        <taxon>Fungi</taxon>
        <taxon>Fungi incertae sedis</taxon>
        <taxon>Chytridiomycota</taxon>
        <taxon>Chytridiomycota incertae sedis</taxon>
        <taxon>Chytridiomycetes</taxon>
        <taxon>Spizellomycetales</taxon>
        <taxon>Powellomycetaceae</taxon>
        <taxon>Powellomyces</taxon>
    </lineage>
</organism>
<name>A0A507EBU5_9FUNG</name>
<evidence type="ECO:0000313" key="3">
    <source>
        <dbReference type="Proteomes" id="UP000318582"/>
    </source>
</evidence>
<dbReference type="PANTHER" id="PTHR28674:SF1">
    <property type="entry name" value="NOP PROTEIN CHAPERONE 1"/>
    <property type="match status" value="1"/>
</dbReference>
<feature type="region of interest" description="Disordered" evidence="1">
    <location>
        <begin position="104"/>
        <end position="177"/>
    </location>
</feature>
<dbReference type="GO" id="GO:0062064">
    <property type="term" value="F:box C/D methylation guide snoRNP complex binding"/>
    <property type="evidence" value="ECO:0007669"/>
    <property type="project" value="TreeGrafter"/>
</dbReference>
<feature type="compositionally biased region" description="Basic and acidic residues" evidence="1">
    <location>
        <begin position="115"/>
        <end position="128"/>
    </location>
</feature>
<feature type="region of interest" description="Disordered" evidence="1">
    <location>
        <begin position="1"/>
        <end position="23"/>
    </location>
</feature>
<dbReference type="GO" id="GO:0000492">
    <property type="term" value="P:box C/D snoRNP assembly"/>
    <property type="evidence" value="ECO:0007669"/>
    <property type="project" value="InterPro"/>
</dbReference>
<dbReference type="Proteomes" id="UP000318582">
    <property type="component" value="Unassembled WGS sequence"/>
</dbReference>
<sequence>MTQSKEKGETAPPPAENFLDMPDTQSHLASLLLSCQPTPQPTTRPKTFRPEPPSALLSRVAAFLPQLSAANATLQSEIERDAEQREQVDIENVGDDEQYIEMSLGVGVFDTQPVDGERTDERKSEKDIIMTTQSPVDEDSKPLIQVVSDTRSSTEEDDSSEEEADEDESEDEDRMKE</sequence>
<proteinExistence type="predicted"/>
<dbReference type="EMBL" id="QEAQ01000012">
    <property type="protein sequence ID" value="TPX60807.1"/>
    <property type="molecule type" value="Genomic_DNA"/>
</dbReference>
<comment type="caution">
    <text evidence="2">The sequence shown here is derived from an EMBL/GenBank/DDBJ whole genome shotgun (WGS) entry which is preliminary data.</text>
</comment>
<keyword evidence="3" id="KW-1185">Reference proteome</keyword>
<dbReference type="STRING" id="109895.A0A507EBU5"/>
<dbReference type="PROSITE" id="PS51257">
    <property type="entry name" value="PROKAR_LIPOPROTEIN"/>
    <property type="match status" value="1"/>
</dbReference>
<protein>
    <submittedName>
        <fullName evidence="2">Uncharacterized protein</fullName>
    </submittedName>
</protein>
<gene>
    <name evidence="2" type="ORF">PhCBS80983_g01541</name>
</gene>
<feature type="compositionally biased region" description="Acidic residues" evidence="1">
    <location>
        <begin position="155"/>
        <end position="177"/>
    </location>
</feature>